<gene>
    <name evidence="6" type="ORF">RZN69_01805</name>
</gene>
<dbReference type="InterPro" id="IPR012147">
    <property type="entry name" value="P_Ac_Bu_trans"/>
</dbReference>
<dbReference type="PANTHER" id="PTHR43356">
    <property type="entry name" value="PHOSPHATE ACETYLTRANSFERASE"/>
    <property type="match status" value="1"/>
</dbReference>
<dbReference type="AlphaFoldDB" id="A0AAQ3QTX4"/>
<accession>A0AAQ3QTX4</accession>
<evidence type="ECO:0000313" key="6">
    <source>
        <dbReference type="EMBL" id="WOO41806.1"/>
    </source>
</evidence>
<evidence type="ECO:0000256" key="1">
    <source>
        <dbReference type="ARBA" id="ARBA00000705"/>
    </source>
</evidence>
<dbReference type="SUPFAM" id="SSF53659">
    <property type="entry name" value="Isocitrate/Isopropylmalate dehydrogenase-like"/>
    <property type="match status" value="1"/>
</dbReference>
<evidence type="ECO:0000256" key="4">
    <source>
        <dbReference type="ARBA" id="ARBA00023315"/>
    </source>
</evidence>
<dbReference type="EMBL" id="CP136920">
    <property type="protein sequence ID" value="WOO41806.1"/>
    <property type="molecule type" value="Genomic_DNA"/>
</dbReference>
<dbReference type="InterPro" id="IPR002505">
    <property type="entry name" value="PTA_PTB"/>
</dbReference>
<keyword evidence="3" id="KW-0808">Transferase</keyword>
<dbReference type="Proteomes" id="UP001304300">
    <property type="component" value="Chromosome"/>
</dbReference>
<protein>
    <submittedName>
        <fullName evidence="6">Phosphate acyltransferase</fullName>
    </submittedName>
</protein>
<keyword evidence="7" id="KW-1185">Reference proteome</keyword>
<name>A0AAQ3QTX4_9BACT</name>
<evidence type="ECO:0000259" key="5">
    <source>
        <dbReference type="Pfam" id="PF01515"/>
    </source>
</evidence>
<evidence type="ECO:0000313" key="7">
    <source>
        <dbReference type="Proteomes" id="UP001304300"/>
    </source>
</evidence>
<dbReference type="KEGG" id="puo:RZN69_01805"/>
<evidence type="ECO:0000256" key="2">
    <source>
        <dbReference type="ARBA" id="ARBA00005656"/>
    </source>
</evidence>
<evidence type="ECO:0000256" key="3">
    <source>
        <dbReference type="ARBA" id="ARBA00022679"/>
    </source>
</evidence>
<feature type="domain" description="Phosphate acetyl/butaryl transferase" evidence="5">
    <location>
        <begin position="3"/>
        <end position="331"/>
    </location>
</feature>
<proteinExistence type="inferred from homology"/>
<dbReference type="GO" id="GO:0008959">
    <property type="term" value="F:phosphate acetyltransferase activity"/>
    <property type="evidence" value="ECO:0007669"/>
    <property type="project" value="UniProtKB-EC"/>
</dbReference>
<dbReference type="PIRSF" id="PIRSF000428">
    <property type="entry name" value="P_Ac_trans"/>
    <property type="match status" value="1"/>
</dbReference>
<dbReference type="Gene3D" id="3.40.50.10750">
    <property type="entry name" value="Isocitrate/Isopropylmalate dehydrogenase-like"/>
    <property type="match status" value="1"/>
</dbReference>
<dbReference type="InterPro" id="IPR042113">
    <property type="entry name" value="P_AcTrfase_dom1"/>
</dbReference>
<dbReference type="PANTHER" id="PTHR43356:SF3">
    <property type="entry name" value="PHOSPHATE ACETYLTRANSFERASE"/>
    <property type="match status" value="1"/>
</dbReference>
<dbReference type="RefSeq" id="WP_317834290.1">
    <property type="nucleotide sequence ID" value="NZ_CP136920.1"/>
</dbReference>
<keyword evidence="4 6" id="KW-0012">Acyltransferase</keyword>
<organism evidence="6 7">
    <name type="scientific">Rubellicoccus peritrichatus</name>
    <dbReference type="NCBI Taxonomy" id="3080537"/>
    <lineage>
        <taxon>Bacteria</taxon>
        <taxon>Pseudomonadati</taxon>
        <taxon>Verrucomicrobiota</taxon>
        <taxon>Opitutia</taxon>
        <taxon>Puniceicoccales</taxon>
        <taxon>Cerasicoccaceae</taxon>
        <taxon>Rubellicoccus</taxon>
    </lineage>
</organism>
<reference evidence="6 7" key="1">
    <citation type="submission" date="2023-10" db="EMBL/GenBank/DDBJ databases">
        <title>Rubellicoccus peritrichatus gen. nov., sp. nov., isolated from an algae of coral reef tank.</title>
        <authorList>
            <person name="Luo J."/>
        </authorList>
    </citation>
    <scope>NUCLEOTIDE SEQUENCE [LARGE SCALE GENOMIC DNA]</scope>
    <source>
        <strain evidence="6 7">CR14</strain>
    </source>
</reference>
<comment type="catalytic activity">
    <reaction evidence="1">
        <text>acetyl-CoA + phosphate = acetyl phosphate + CoA</text>
        <dbReference type="Rhea" id="RHEA:19521"/>
        <dbReference type="ChEBI" id="CHEBI:22191"/>
        <dbReference type="ChEBI" id="CHEBI:43474"/>
        <dbReference type="ChEBI" id="CHEBI:57287"/>
        <dbReference type="ChEBI" id="CHEBI:57288"/>
        <dbReference type="EC" id="2.3.1.8"/>
    </reaction>
</comment>
<dbReference type="Gene3D" id="3.40.50.10950">
    <property type="match status" value="1"/>
</dbReference>
<sequence length="347" mass="37198">MSLINKLSIRLQNHPKRVAFPEGADPRIIQAARQFATRGLGVPILLGDRSRIKINAARLDIRLDGIRIIEPARSDEMEQFSTKFQGLRRFKGLNDKQTREFLENTSYFATMMLATAACDAIVSGATVSASSALRPLFRIIPTQEGVQTASSMLILEKEDSRLGVDGALFCSDCGVIPEPTAEQLSDIAVTTAGLAHHLTNQTPKVAMLSFSSKKDKSSNASISRVKAATSMARDKIREFDMPADIDGELQVDAALDSFVAEQKGIGGSVAGKANVLIFPDLNSGNIASKLAQLVAGCRSYGQIITGLSKPAAEISRGASAHDIFGTAVIVAAQAVDRSYLFPVMESK</sequence>
<dbReference type="Pfam" id="PF01515">
    <property type="entry name" value="PTA_PTB"/>
    <property type="match status" value="1"/>
</dbReference>
<dbReference type="InterPro" id="IPR050500">
    <property type="entry name" value="Phos_Acetyltrans/Butyryltrans"/>
</dbReference>
<dbReference type="InterPro" id="IPR042112">
    <property type="entry name" value="P_AcTrfase_dom2"/>
</dbReference>
<comment type="similarity">
    <text evidence="2">Belongs to the phosphate acetyltransferase and butyryltransferase family.</text>
</comment>